<proteinExistence type="predicted"/>
<evidence type="ECO:0000313" key="10">
    <source>
        <dbReference type="Proteomes" id="UP001206895"/>
    </source>
</evidence>
<sequence>MPFVAVIYVLIIVVVLVDIVFTDGRTVRGVPKPVWALLSMALPLVGPIAWIALGRPQKDEAHKDEAQEGGTEKPRATTGSAPAMDVDTQAALFSAQARERAEQQRRIAREQRDR</sequence>
<keyword evidence="2" id="KW-1003">Cell membrane</keyword>
<evidence type="ECO:0000256" key="1">
    <source>
        <dbReference type="ARBA" id="ARBA00004651"/>
    </source>
</evidence>
<evidence type="ECO:0000256" key="2">
    <source>
        <dbReference type="ARBA" id="ARBA00022475"/>
    </source>
</evidence>
<dbReference type="RefSeq" id="WP_253663450.1">
    <property type="nucleotide sequence ID" value="NZ_BAAAJQ010000002.1"/>
</dbReference>
<gene>
    <name evidence="9" type="ORF">LX13_004404</name>
</gene>
<evidence type="ECO:0000256" key="3">
    <source>
        <dbReference type="ARBA" id="ARBA00022692"/>
    </source>
</evidence>
<feature type="transmembrane region" description="Helical" evidence="7">
    <location>
        <begin position="6"/>
        <end position="22"/>
    </location>
</feature>
<protein>
    <submittedName>
        <fullName evidence="9">Phospholipase_D-nuclease N-terminal</fullName>
    </submittedName>
</protein>
<organism evidence="9 10">
    <name type="scientific">Williamsia maris</name>
    <dbReference type="NCBI Taxonomy" id="72806"/>
    <lineage>
        <taxon>Bacteria</taxon>
        <taxon>Bacillati</taxon>
        <taxon>Actinomycetota</taxon>
        <taxon>Actinomycetes</taxon>
        <taxon>Mycobacteriales</taxon>
        <taxon>Nocardiaceae</taxon>
        <taxon>Williamsia</taxon>
    </lineage>
</organism>
<evidence type="ECO:0000256" key="4">
    <source>
        <dbReference type="ARBA" id="ARBA00022989"/>
    </source>
</evidence>
<name>A0ABT1HKX5_9NOCA</name>
<feature type="compositionally biased region" description="Basic and acidic residues" evidence="6">
    <location>
        <begin position="97"/>
        <end position="114"/>
    </location>
</feature>
<dbReference type="Pfam" id="PF13396">
    <property type="entry name" value="PLDc_N"/>
    <property type="match status" value="1"/>
</dbReference>
<keyword evidence="4 7" id="KW-1133">Transmembrane helix</keyword>
<evidence type="ECO:0000256" key="5">
    <source>
        <dbReference type="ARBA" id="ARBA00023136"/>
    </source>
</evidence>
<feature type="region of interest" description="Disordered" evidence="6">
    <location>
        <begin position="59"/>
        <end position="84"/>
    </location>
</feature>
<dbReference type="Proteomes" id="UP001206895">
    <property type="component" value="Unassembled WGS sequence"/>
</dbReference>
<feature type="region of interest" description="Disordered" evidence="6">
    <location>
        <begin position="95"/>
        <end position="114"/>
    </location>
</feature>
<keyword evidence="5 7" id="KW-0472">Membrane</keyword>
<comment type="subcellular location">
    <subcellularLocation>
        <location evidence="1">Cell membrane</location>
        <topology evidence="1">Multi-pass membrane protein</topology>
    </subcellularLocation>
</comment>
<reference evidence="9 10" key="1">
    <citation type="submission" date="2022-06" db="EMBL/GenBank/DDBJ databases">
        <title>Genomic Encyclopedia of Archaeal and Bacterial Type Strains, Phase II (KMG-II): from individual species to whole genera.</title>
        <authorList>
            <person name="Goeker M."/>
        </authorList>
    </citation>
    <scope>NUCLEOTIDE SEQUENCE [LARGE SCALE GENOMIC DNA]</scope>
    <source>
        <strain evidence="9 10">DSM 44693</strain>
    </source>
</reference>
<keyword evidence="3 7" id="KW-0812">Transmembrane</keyword>
<keyword evidence="10" id="KW-1185">Reference proteome</keyword>
<evidence type="ECO:0000313" key="9">
    <source>
        <dbReference type="EMBL" id="MCP2178563.1"/>
    </source>
</evidence>
<feature type="domain" description="Cardiolipin synthase N-terminal" evidence="8">
    <location>
        <begin position="11"/>
        <end position="55"/>
    </location>
</feature>
<feature type="transmembrane region" description="Helical" evidence="7">
    <location>
        <begin position="34"/>
        <end position="53"/>
    </location>
</feature>
<evidence type="ECO:0000256" key="6">
    <source>
        <dbReference type="SAM" id="MobiDB-lite"/>
    </source>
</evidence>
<feature type="compositionally biased region" description="Basic and acidic residues" evidence="6">
    <location>
        <begin position="59"/>
        <end position="75"/>
    </location>
</feature>
<evidence type="ECO:0000259" key="8">
    <source>
        <dbReference type="Pfam" id="PF13396"/>
    </source>
</evidence>
<accession>A0ABT1HKX5</accession>
<comment type="caution">
    <text evidence="9">The sequence shown here is derived from an EMBL/GenBank/DDBJ whole genome shotgun (WGS) entry which is preliminary data.</text>
</comment>
<dbReference type="InterPro" id="IPR027379">
    <property type="entry name" value="CLS_N"/>
</dbReference>
<dbReference type="EMBL" id="JAMTCJ010000004">
    <property type="protein sequence ID" value="MCP2178563.1"/>
    <property type="molecule type" value="Genomic_DNA"/>
</dbReference>
<evidence type="ECO:0000256" key="7">
    <source>
        <dbReference type="SAM" id="Phobius"/>
    </source>
</evidence>